<protein>
    <submittedName>
        <fullName evidence="4">Glycosyltransferase family 4 protein</fullName>
    </submittedName>
</protein>
<dbReference type="Pfam" id="PF00534">
    <property type="entry name" value="Glycos_transf_1"/>
    <property type="match status" value="1"/>
</dbReference>
<evidence type="ECO:0000313" key="4">
    <source>
        <dbReference type="EMBL" id="MBW4665958.1"/>
    </source>
</evidence>
<proteinExistence type="predicted"/>
<dbReference type="GO" id="GO:0009103">
    <property type="term" value="P:lipopolysaccharide biosynthetic process"/>
    <property type="evidence" value="ECO:0007669"/>
    <property type="project" value="TreeGrafter"/>
</dbReference>
<evidence type="ECO:0000256" key="1">
    <source>
        <dbReference type="ARBA" id="ARBA00022679"/>
    </source>
</evidence>
<dbReference type="AlphaFoldDB" id="A0A951QHV9"/>
<keyword evidence="1" id="KW-0808">Transferase</keyword>
<dbReference type="EMBL" id="JAHHGZ010000001">
    <property type="protein sequence ID" value="MBW4665958.1"/>
    <property type="molecule type" value="Genomic_DNA"/>
</dbReference>
<accession>A0A951QHV9</accession>
<dbReference type="Gene3D" id="3.40.50.2000">
    <property type="entry name" value="Glycogen Phosphorylase B"/>
    <property type="match status" value="2"/>
</dbReference>
<reference evidence="4" key="1">
    <citation type="submission" date="2021-05" db="EMBL/GenBank/DDBJ databases">
        <authorList>
            <person name="Pietrasiak N."/>
            <person name="Ward R."/>
            <person name="Stajich J.E."/>
            <person name="Kurbessoian T."/>
        </authorList>
    </citation>
    <scope>NUCLEOTIDE SEQUENCE</scope>
    <source>
        <strain evidence="4">GSE-NOS-MK-12-04C</strain>
    </source>
</reference>
<evidence type="ECO:0000259" key="3">
    <source>
        <dbReference type="Pfam" id="PF13439"/>
    </source>
</evidence>
<name>A0A951QHV9_9CYAN</name>
<dbReference type="SUPFAM" id="SSF53756">
    <property type="entry name" value="UDP-Glycosyltransferase/glycogen phosphorylase"/>
    <property type="match status" value="1"/>
</dbReference>
<evidence type="ECO:0000313" key="5">
    <source>
        <dbReference type="Proteomes" id="UP000729701"/>
    </source>
</evidence>
<sequence>MIKIAYDYQVFSWAKYGGISRYIYEIATQIANTPSFEVKIFAGFYVNKYLDNCAPNLVKGWQIPLIPKSAKLVGAIDAELSKIWLHQDTPDIVHETYYSRNRIAPKRSKTVVTVYDMLHEKFGHTMKKKDRDFSVIKANSIKRADHIICISENTKKDLLELLDIEPKKISTIHLGYFLQNDLFKDDNRPIEDPYILYVGERKLEYKNFKRLIQAYATRPSLKDNFKLVCFGSRPFSTTETAMIDNFGINHSQIIYVSGEDKILANFYTHASVFVYPSLYEGFGLPLLEAMSFRCPVVCSNTSSIPEVVADAGEYFNPYEVDSISDALERVLFSTERTRELIDRGKERVKYFSWDKCAKQTQLVYKSLL</sequence>
<dbReference type="PANTHER" id="PTHR46401:SF2">
    <property type="entry name" value="GLYCOSYLTRANSFERASE WBBK-RELATED"/>
    <property type="match status" value="1"/>
</dbReference>
<dbReference type="InterPro" id="IPR001296">
    <property type="entry name" value="Glyco_trans_1"/>
</dbReference>
<organism evidence="4 5">
    <name type="scientific">Cyanomargarita calcarea GSE-NOS-MK-12-04C</name>
    <dbReference type="NCBI Taxonomy" id="2839659"/>
    <lineage>
        <taxon>Bacteria</taxon>
        <taxon>Bacillati</taxon>
        <taxon>Cyanobacteriota</taxon>
        <taxon>Cyanophyceae</taxon>
        <taxon>Nostocales</taxon>
        <taxon>Cyanomargaritaceae</taxon>
        <taxon>Cyanomargarita</taxon>
    </lineage>
</organism>
<reference evidence="4" key="2">
    <citation type="journal article" date="2022" name="Microbiol. Resour. Announc.">
        <title>Metagenome Sequencing to Explore Phylogenomics of Terrestrial Cyanobacteria.</title>
        <authorList>
            <person name="Ward R.D."/>
            <person name="Stajich J.E."/>
            <person name="Johansen J.R."/>
            <person name="Huntemann M."/>
            <person name="Clum A."/>
            <person name="Foster B."/>
            <person name="Foster B."/>
            <person name="Roux S."/>
            <person name="Palaniappan K."/>
            <person name="Varghese N."/>
            <person name="Mukherjee S."/>
            <person name="Reddy T.B.K."/>
            <person name="Daum C."/>
            <person name="Copeland A."/>
            <person name="Chen I.A."/>
            <person name="Ivanova N.N."/>
            <person name="Kyrpides N.C."/>
            <person name="Shapiro N."/>
            <person name="Eloe-Fadrosh E.A."/>
            <person name="Pietrasiak N."/>
        </authorList>
    </citation>
    <scope>NUCLEOTIDE SEQUENCE</scope>
    <source>
        <strain evidence="4">GSE-NOS-MK-12-04C</strain>
    </source>
</reference>
<dbReference type="InterPro" id="IPR028098">
    <property type="entry name" value="Glyco_trans_4-like_N"/>
</dbReference>
<gene>
    <name evidence="4" type="ORF">KME60_00590</name>
</gene>
<dbReference type="CDD" id="cd03809">
    <property type="entry name" value="GT4_MtfB-like"/>
    <property type="match status" value="1"/>
</dbReference>
<feature type="domain" description="Glycosyltransferase subfamily 4-like N-terminal" evidence="3">
    <location>
        <begin position="16"/>
        <end position="175"/>
    </location>
</feature>
<dbReference type="GO" id="GO:0016757">
    <property type="term" value="F:glycosyltransferase activity"/>
    <property type="evidence" value="ECO:0007669"/>
    <property type="project" value="InterPro"/>
</dbReference>
<evidence type="ECO:0000259" key="2">
    <source>
        <dbReference type="Pfam" id="PF00534"/>
    </source>
</evidence>
<dbReference type="PANTHER" id="PTHR46401">
    <property type="entry name" value="GLYCOSYLTRANSFERASE WBBK-RELATED"/>
    <property type="match status" value="1"/>
</dbReference>
<comment type="caution">
    <text evidence="4">The sequence shown here is derived from an EMBL/GenBank/DDBJ whole genome shotgun (WGS) entry which is preliminary data.</text>
</comment>
<dbReference type="Pfam" id="PF13439">
    <property type="entry name" value="Glyco_transf_4"/>
    <property type="match status" value="1"/>
</dbReference>
<feature type="domain" description="Glycosyl transferase family 1" evidence="2">
    <location>
        <begin position="183"/>
        <end position="347"/>
    </location>
</feature>
<dbReference type="Proteomes" id="UP000729701">
    <property type="component" value="Unassembled WGS sequence"/>
</dbReference>